<proteinExistence type="predicted"/>
<feature type="compositionally biased region" description="Low complexity" evidence="1">
    <location>
        <begin position="174"/>
        <end position="195"/>
    </location>
</feature>
<dbReference type="InParanoid" id="G4Z9K7"/>
<dbReference type="EMBL" id="JH159153">
    <property type="protein sequence ID" value="EGZ19121.1"/>
    <property type="molecule type" value="Genomic_DNA"/>
</dbReference>
<dbReference type="AlphaFoldDB" id="G4Z9K7"/>
<dbReference type="GeneID" id="20641535"/>
<dbReference type="STRING" id="1094619.G4Z9K7"/>
<protein>
    <submittedName>
        <fullName evidence="2">Uncharacterized protein</fullName>
    </submittedName>
</protein>
<evidence type="ECO:0000256" key="1">
    <source>
        <dbReference type="SAM" id="MobiDB-lite"/>
    </source>
</evidence>
<accession>G4Z9K7</accession>
<feature type="compositionally biased region" description="Low complexity" evidence="1">
    <location>
        <begin position="211"/>
        <end position="233"/>
    </location>
</feature>
<feature type="compositionally biased region" description="Polar residues" evidence="1">
    <location>
        <begin position="255"/>
        <end position="284"/>
    </location>
</feature>
<reference evidence="2 3" key="1">
    <citation type="journal article" date="2006" name="Science">
        <title>Phytophthora genome sequences uncover evolutionary origins and mechanisms of pathogenesis.</title>
        <authorList>
            <person name="Tyler B.M."/>
            <person name="Tripathy S."/>
            <person name="Zhang X."/>
            <person name="Dehal P."/>
            <person name="Jiang R.H."/>
            <person name="Aerts A."/>
            <person name="Arredondo F.D."/>
            <person name="Baxter L."/>
            <person name="Bensasson D."/>
            <person name="Beynon J.L."/>
            <person name="Chapman J."/>
            <person name="Damasceno C.M."/>
            <person name="Dorrance A.E."/>
            <person name="Dou D."/>
            <person name="Dickerman A.W."/>
            <person name="Dubchak I.L."/>
            <person name="Garbelotto M."/>
            <person name="Gijzen M."/>
            <person name="Gordon S.G."/>
            <person name="Govers F."/>
            <person name="Grunwald N.J."/>
            <person name="Huang W."/>
            <person name="Ivors K.L."/>
            <person name="Jones R.W."/>
            <person name="Kamoun S."/>
            <person name="Krampis K."/>
            <person name="Lamour K.H."/>
            <person name="Lee M.K."/>
            <person name="McDonald W.H."/>
            <person name="Medina M."/>
            <person name="Meijer H.J."/>
            <person name="Nordberg E.K."/>
            <person name="Maclean D.J."/>
            <person name="Ospina-Giraldo M.D."/>
            <person name="Morris P.F."/>
            <person name="Phuntumart V."/>
            <person name="Putnam N.H."/>
            <person name="Rash S."/>
            <person name="Rose J.K."/>
            <person name="Sakihama Y."/>
            <person name="Salamov A.A."/>
            <person name="Savidor A."/>
            <person name="Scheuring C.F."/>
            <person name="Smith B.M."/>
            <person name="Sobral B.W."/>
            <person name="Terry A."/>
            <person name="Torto-Alalibo T.A."/>
            <person name="Win J."/>
            <person name="Xu Z."/>
            <person name="Zhang H."/>
            <person name="Grigoriev I.V."/>
            <person name="Rokhsar D.S."/>
            <person name="Boore J.L."/>
        </authorList>
    </citation>
    <scope>NUCLEOTIDE SEQUENCE [LARGE SCALE GENOMIC DNA]</scope>
    <source>
        <strain evidence="2 3">P6497</strain>
    </source>
</reference>
<sequence length="302" mass="32392">MDGNHTLLGARSTVQHEIKKDIHLRVDPSCSAPRKLWLLCTHALRWHFELFTFEFDRNYSPNPLNSTNINSPLSPSMKTSSSILAAMALLAVAALGANGVHVDDNPIAHHAHASDHLVTSEPVADERTWVPFRALRSMDYPQLGHLSDYTHKPRTPTSLDKLTAIKNAHRALGQAQATPAPTVPVTKATPAPTKTDSNNVRATPAPTKANPPRATPASTTTSATPRPTTTSSTHHVAPPPANKKPKAPAAPPTKQGKTGPSSTSNATQQKTRNLGGNEAKQQLPSDHHHGAKQGVKNGLKHH</sequence>
<feature type="region of interest" description="Disordered" evidence="1">
    <location>
        <begin position="172"/>
        <end position="302"/>
    </location>
</feature>
<dbReference type="OMA" id="PASKNGN"/>
<keyword evidence="3" id="KW-1185">Reference proteome</keyword>
<organism evidence="2 3">
    <name type="scientific">Phytophthora sojae (strain P6497)</name>
    <name type="common">Soybean stem and root rot agent</name>
    <name type="synonym">Phytophthora megasperma f. sp. glycines</name>
    <dbReference type="NCBI Taxonomy" id="1094619"/>
    <lineage>
        <taxon>Eukaryota</taxon>
        <taxon>Sar</taxon>
        <taxon>Stramenopiles</taxon>
        <taxon>Oomycota</taxon>
        <taxon>Peronosporomycetes</taxon>
        <taxon>Peronosporales</taxon>
        <taxon>Peronosporaceae</taxon>
        <taxon>Phytophthora</taxon>
    </lineage>
</organism>
<evidence type="ECO:0000313" key="3">
    <source>
        <dbReference type="Proteomes" id="UP000002640"/>
    </source>
</evidence>
<name>G4Z9K7_PHYSP</name>
<dbReference type="Proteomes" id="UP000002640">
    <property type="component" value="Unassembled WGS sequence"/>
</dbReference>
<dbReference type="KEGG" id="psoj:PHYSODRAFT_297787"/>
<dbReference type="RefSeq" id="XP_009521838.1">
    <property type="nucleotide sequence ID" value="XM_009523543.1"/>
</dbReference>
<evidence type="ECO:0000313" key="2">
    <source>
        <dbReference type="EMBL" id="EGZ19121.1"/>
    </source>
</evidence>
<gene>
    <name evidence="2" type="ORF">PHYSODRAFT_297787</name>
</gene>